<keyword evidence="2" id="KW-1185">Reference proteome</keyword>
<reference evidence="1 2" key="1">
    <citation type="journal article" date="2010" name="Int. J. Syst. Evol. Microbiol.">
        <title>Reclassification of Herbaspirillum putei as a later heterotypic synonym of Herbaspirillum huttiense, with the description of H. huttiense subsp. huttiense subsp. nov. and H. huttiense subsp. putei subsp. nov., comb. nov., and description of Herbaspirillum aquaticum sp. nov.</title>
        <authorList>
            <person name="Dobritsa A.P."/>
            <person name="Reddy M.C."/>
            <person name="Samadpour M."/>
        </authorList>
    </citation>
    <scope>NUCLEOTIDE SEQUENCE [LARGE SCALE GENOMIC DNA]</scope>
    <source>
        <strain evidence="1 2">IEH 4430</strain>
    </source>
</reference>
<proteinExistence type="predicted"/>
<name>A0A225SMK6_9BURK</name>
<comment type="caution">
    <text evidence="1">The sequence shown here is derived from an EMBL/GenBank/DDBJ whole genome shotgun (WGS) entry which is preliminary data.</text>
</comment>
<dbReference type="Proteomes" id="UP000214747">
    <property type="component" value="Unassembled WGS sequence"/>
</dbReference>
<protein>
    <submittedName>
        <fullName evidence="1">Uncharacterized protein</fullName>
    </submittedName>
</protein>
<evidence type="ECO:0000313" key="1">
    <source>
        <dbReference type="EMBL" id="OWY32217.1"/>
    </source>
</evidence>
<evidence type="ECO:0000313" key="2">
    <source>
        <dbReference type="Proteomes" id="UP000214747"/>
    </source>
</evidence>
<dbReference type="EMBL" id="NJGV01000028">
    <property type="protein sequence ID" value="OWY32217.1"/>
    <property type="molecule type" value="Genomic_DNA"/>
</dbReference>
<sequence length="65" mass="6545">MKLVATQAFGGYAQGAEITDQAAIDAILASEQAAFVVRVPDDTAPAPIPAASIKNAVATDTADSK</sequence>
<gene>
    <name evidence="1" type="ORF">CEJ45_22185</name>
</gene>
<organism evidence="1 2">
    <name type="scientific">Herbaspirillum aquaticum</name>
    <dbReference type="NCBI Taxonomy" id="568783"/>
    <lineage>
        <taxon>Bacteria</taxon>
        <taxon>Pseudomonadati</taxon>
        <taxon>Pseudomonadota</taxon>
        <taxon>Betaproteobacteria</taxon>
        <taxon>Burkholderiales</taxon>
        <taxon>Oxalobacteraceae</taxon>
        <taxon>Herbaspirillum</taxon>
    </lineage>
</organism>
<accession>A0A225SMK6</accession>
<dbReference type="AlphaFoldDB" id="A0A225SMK6"/>
<dbReference type="RefSeq" id="WP_088757221.1">
    <property type="nucleotide sequence ID" value="NZ_NJGV01000028.1"/>
</dbReference>